<reference evidence="2 3" key="1">
    <citation type="journal article" date="2024" name="Plant J.">
        <title>Genome sequences and population genomics reveal climatic adaptation and genomic divergence between two closely related sweetgum species.</title>
        <authorList>
            <person name="Xu W.Q."/>
            <person name="Ren C.Q."/>
            <person name="Zhang X.Y."/>
            <person name="Comes H.P."/>
            <person name="Liu X.H."/>
            <person name="Li Y.G."/>
            <person name="Kettle C.J."/>
            <person name="Jalonen R."/>
            <person name="Gaisberger H."/>
            <person name="Ma Y.Z."/>
            <person name="Qiu Y.X."/>
        </authorList>
    </citation>
    <scope>NUCLEOTIDE SEQUENCE [LARGE SCALE GENOMIC DNA]</scope>
    <source>
        <strain evidence="2">Hangzhou</strain>
    </source>
</reference>
<dbReference type="EMBL" id="JBBPBK010000010">
    <property type="protein sequence ID" value="KAK9277683.1"/>
    <property type="molecule type" value="Genomic_DNA"/>
</dbReference>
<gene>
    <name evidence="2" type="ORF">L1049_007230</name>
</gene>
<dbReference type="Pfam" id="PF00403">
    <property type="entry name" value="HMA"/>
    <property type="match status" value="1"/>
</dbReference>
<feature type="domain" description="HMA" evidence="1">
    <location>
        <begin position="28"/>
        <end position="68"/>
    </location>
</feature>
<name>A0AAP0RIE5_LIQFO</name>
<dbReference type="InterPro" id="IPR036163">
    <property type="entry name" value="HMA_dom_sf"/>
</dbReference>
<dbReference type="AlphaFoldDB" id="A0AAP0RIE5"/>
<dbReference type="Proteomes" id="UP001415857">
    <property type="component" value="Unassembled WGS sequence"/>
</dbReference>
<dbReference type="GO" id="GO:0046872">
    <property type="term" value="F:metal ion binding"/>
    <property type="evidence" value="ECO:0007669"/>
    <property type="project" value="InterPro"/>
</dbReference>
<evidence type="ECO:0000313" key="3">
    <source>
        <dbReference type="Proteomes" id="UP001415857"/>
    </source>
</evidence>
<comment type="caution">
    <text evidence="2">The sequence shown here is derived from an EMBL/GenBank/DDBJ whole genome shotgun (WGS) entry which is preliminary data.</text>
</comment>
<protein>
    <recommendedName>
        <fullName evidence="1">HMA domain-containing protein</fullName>
    </recommendedName>
</protein>
<dbReference type="InterPro" id="IPR044526">
    <property type="entry name" value="NAKR1-3"/>
</dbReference>
<sequence length="106" mass="12332">MEKQTPRTLIYFEKLTLPSFQVIVLTANTGCASCRRRVSQLISKMTRLTEYTVDVRNKQVVIKGDVRHHQNAKNDDLRCKQRKERHPLQCCFRFSRASCGGKYLAD</sequence>
<organism evidence="2 3">
    <name type="scientific">Liquidambar formosana</name>
    <name type="common">Formosan gum</name>
    <dbReference type="NCBI Taxonomy" id="63359"/>
    <lineage>
        <taxon>Eukaryota</taxon>
        <taxon>Viridiplantae</taxon>
        <taxon>Streptophyta</taxon>
        <taxon>Embryophyta</taxon>
        <taxon>Tracheophyta</taxon>
        <taxon>Spermatophyta</taxon>
        <taxon>Magnoliopsida</taxon>
        <taxon>eudicotyledons</taxon>
        <taxon>Gunneridae</taxon>
        <taxon>Pentapetalae</taxon>
        <taxon>Saxifragales</taxon>
        <taxon>Altingiaceae</taxon>
        <taxon>Liquidambar</taxon>
    </lineage>
</organism>
<keyword evidence="3" id="KW-1185">Reference proteome</keyword>
<dbReference type="PANTHER" id="PTHR46119">
    <property type="entry name" value="OS08G0405700 PROTEIN"/>
    <property type="match status" value="1"/>
</dbReference>
<proteinExistence type="predicted"/>
<evidence type="ECO:0000313" key="2">
    <source>
        <dbReference type="EMBL" id="KAK9277683.1"/>
    </source>
</evidence>
<dbReference type="SUPFAM" id="SSF55008">
    <property type="entry name" value="HMA, heavy metal-associated domain"/>
    <property type="match status" value="1"/>
</dbReference>
<accession>A0AAP0RIE5</accession>
<dbReference type="InterPro" id="IPR006121">
    <property type="entry name" value="HMA_dom"/>
</dbReference>
<dbReference type="Gene3D" id="3.30.70.100">
    <property type="match status" value="1"/>
</dbReference>
<evidence type="ECO:0000259" key="1">
    <source>
        <dbReference type="Pfam" id="PF00403"/>
    </source>
</evidence>
<dbReference type="PANTHER" id="PTHR46119:SF15">
    <property type="entry name" value="PROTEIN SODIUM POTASSIUM ROOT DEFECTIVE 2"/>
    <property type="match status" value="1"/>
</dbReference>